<dbReference type="Proteomes" id="UP001152795">
    <property type="component" value="Unassembled WGS sequence"/>
</dbReference>
<evidence type="ECO:0000256" key="3">
    <source>
        <dbReference type="ARBA" id="ARBA00022490"/>
    </source>
</evidence>
<dbReference type="EMBL" id="CACRXK020007036">
    <property type="protein sequence ID" value="CAB4011129.1"/>
    <property type="molecule type" value="Genomic_DNA"/>
</dbReference>
<organism evidence="9 10">
    <name type="scientific">Paramuricea clavata</name>
    <name type="common">Red gorgonian</name>
    <name type="synonym">Violescent sea-whip</name>
    <dbReference type="NCBI Taxonomy" id="317549"/>
    <lineage>
        <taxon>Eukaryota</taxon>
        <taxon>Metazoa</taxon>
        <taxon>Cnidaria</taxon>
        <taxon>Anthozoa</taxon>
        <taxon>Octocorallia</taxon>
        <taxon>Malacalcyonacea</taxon>
        <taxon>Plexauridae</taxon>
        <taxon>Paramuricea</taxon>
    </lineage>
</organism>
<name>A0A7D9IQC2_PARCT</name>
<gene>
    <name evidence="9" type="ORF">PACLA_8A083360</name>
</gene>
<evidence type="ECO:0000256" key="2">
    <source>
        <dbReference type="ARBA" id="ARBA00022443"/>
    </source>
</evidence>
<dbReference type="Gene3D" id="1.25.40.20">
    <property type="entry name" value="Ankyrin repeat-containing domain"/>
    <property type="match status" value="1"/>
</dbReference>
<accession>A0A7D9IQC2</accession>
<dbReference type="InterPro" id="IPR036770">
    <property type="entry name" value="Ankyrin_rpt-contain_sf"/>
</dbReference>
<evidence type="ECO:0000256" key="7">
    <source>
        <dbReference type="ARBA" id="ARBA00040640"/>
    </source>
</evidence>
<dbReference type="Pfam" id="PF00018">
    <property type="entry name" value="SH3_1"/>
    <property type="match status" value="1"/>
</dbReference>
<dbReference type="PANTHER" id="PTHR24155">
    <property type="entry name" value="OSTEOCLAST-STIMULATING FACTOR 1"/>
    <property type="match status" value="1"/>
</dbReference>
<dbReference type="OrthoDB" id="207120at2759"/>
<keyword evidence="10" id="KW-1185">Reference proteome</keyword>
<keyword evidence="4" id="KW-0677">Repeat</keyword>
<comment type="caution">
    <text evidence="9">The sequence shown here is derived from an EMBL/GenBank/DDBJ whole genome shotgun (WGS) entry which is preliminary data.</text>
</comment>
<evidence type="ECO:0000313" key="9">
    <source>
        <dbReference type="EMBL" id="CAB4011129.1"/>
    </source>
</evidence>
<dbReference type="PROSITE" id="PS50297">
    <property type="entry name" value="ANK_REP_REGION"/>
    <property type="match status" value="2"/>
</dbReference>
<keyword evidence="5" id="KW-0040">ANK repeat</keyword>
<dbReference type="Pfam" id="PF12796">
    <property type="entry name" value="Ank_2"/>
    <property type="match status" value="1"/>
</dbReference>
<dbReference type="SMART" id="SM00248">
    <property type="entry name" value="ANK"/>
    <property type="match status" value="3"/>
</dbReference>
<dbReference type="PRINTS" id="PR00452">
    <property type="entry name" value="SH3DOMAIN"/>
</dbReference>
<evidence type="ECO:0000259" key="8">
    <source>
        <dbReference type="PROSITE" id="PS50002"/>
    </source>
</evidence>
<evidence type="ECO:0000313" key="10">
    <source>
        <dbReference type="Proteomes" id="UP001152795"/>
    </source>
</evidence>
<dbReference type="PROSITE" id="PS50002">
    <property type="entry name" value="SH3"/>
    <property type="match status" value="1"/>
</dbReference>
<reference evidence="9" key="1">
    <citation type="submission" date="2020-04" db="EMBL/GenBank/DDBJ databases">
        <authorList>
            <person name="Alioto T."/>
            <person name="Alioto T."/>
            <person name="Gomez Garrido J."/>
        </authorList>
    </citation>
    <scope>NUCLEOTIDE SEQUENCE</scope>
    <source>
        <strain evidence="9">A484AB</strain>
    </source>
</reference>
<dbReference type="Gene3D" id="2.30.30.40">
    <property type="entry name" value="SH3 Domains"/>
    <property type="match status" value="1"/>
</dbReference>
<evidence type="ECO:0000256" key="4">
    <source>
        <dbReference type="ARBA" id="ARBA00022737"/>
    </source>
</evidence>
<sequence>MSAPRRAAPPPPSRPGQVQVVRALYRYEAQQKDELAFEEGDVLYIIDKSQGEWWQARVRNKVGLIPSNYVEAHTEAVENPLHEAAKRGNVTFLNECLGNKVSVNGLDKAGCTPLHWAAQGGHTECVSILLQQNRIEINSQNKLGDTPLHSAAWKGHADIVQMLLDKGGDTKIKNNAKRTPFELAKDPECGRLLRGAIASDANDDYGDENDSD</sequence>
<dbReference type="PANTHER" id="PTHR24155:SF10">
    <property type="entry name" value="OSTEOCLAST-STIMULATING FACTOR 1"/>
    <property type="match status" value="1"/>
</dbReference>
<comment type="subcellular location">
    <subcellularLocation>
        <location evidence="1">Cytoplasm</location>
    </subcellularLocation>
</comment>
<dbReference type="PROSITE" id="PS50088">
    <property type="entry name" value="ANK_REPEAT"/>
    <property type="match status" value="2"/>
</dbReference>
<evidence type="ECO:0000256" key="6">
    <source>
        <dbReference type="ARBA" id="ARBA00037432"/>
    </source>
</evidence>
<dbReference type="PRINTS" id="PR01415">
    <property type="entry name" value="ANKYRIN"/>
</dbReference>
<dbReference type="SMART" id="SM00326">
    <property type="entry name" value="SH3"/>
    <property type="match status" value="1"/>
</dbReference>
<protein>
    <recommendedName>
        <fullName evidence="7">Osteoclast-stimulating factor 1</fullName>
    </recommendedName>
</protein>
<dbReference type="AlphaFoldDB" id="A0A7D9IQC2"/>
<dbReference type="GO" id="GO:0005737">
    <property type="term" value="C:cytoplasm"/>
    <property type="evidence" value="ECO:0007669"/>
    <property type="project" value="UniProtKB-SubCell"/>
</dbReference>
<keyword evidence="3" id="KW-0963">Cytoplasm</keyword>
<evidence type="ECO:0000256" key="5">
    <source>
        <dbReference type="ARBA" id="ARBA00023043"/>
    </source>
</evidence>
<evidence type="ECO:0000256" key="1">
    <source>
        <dbReference type="ARBA" id="ARBA00004496"/>
    </source>
</evidence>
<dbReference type="InterPro" id="IPR001452">
    <property type="entry name" value="SH3_domain"/>
</dbReference>
<comment type="function">
    <text evidence="6">Induces bone resorption, acting probably through a signaling cascade which results in the secretion of factor(s) enhancing osteoclast formation and activity.</text>
</comment>
<dbReference type="GO" id="GO:0007165">
    <property type="term" value="P:signal transduction"/>
    <property type="evidence" value="ECO:0007669"/>
    <property type="project" value="TreeGrafter"/>
</dbReference>
<dbReference type="FunFam" id="2.30.30.40:FF:000072">
    <property type="entry name" value="Unconventional Myosin IB"/>
    <property type="match status" value="1"/>
</dbReference>
<dbReference type="SUPFAM" id="SSF48403">
    <property type="entry name" value="Ankyrin repeat"/>
    <property type="match status" value="1"/>
</dbReference>
<dbReference type="PRINTS" id="PR01887">
    <property type="entry name" value="SPECTRNALPHA"/>
</dbReference>
<proteinExistence type="predicted"/>
<dbReference type="SUPFAM" id="SSF50044">
    <property type="entry name" value="SH3-domain"/>
    <property type="match status" value="1"/>
</dbReference>
<dbReference type="CDD" id="cd11772">
    <property type="entry name" value="SH3_OSTF1"/>
    <property type="match status" value="1"/>
</dbReference>
<keyword evidence="2" id="KW-0728">SH3 domain</keyword>
<dbReference type="InterPro" id="IPR002110">
    <property type="entry name" value="Ankyrin_rpt"/>
</dbReference>
<feature type="domain" description="SH3" evidence="8">
    <location>
        <begin position="16"/>
        <end position="75"/>
    </location>
</feature>
<dbReference type="InterPro" id="IPR036028">
    <property type="entry name" value="SH3-like_dom_sf"/>
</dbReference>